<keyword evidence="1" id="KW-0812">Transmembrane</keyword>
<dbReference type="EMBL" id="CAXAMN010001559">
    <property type="protein sequence ID" value="CAK8995170.1"/>
    <property type="molecule type" value="Genomic_DNA"/>
</dbReference>
<organism evidence="2 3">
    <name type="scientific">Durusdinium trenchii</name>
    <dbReference type="NCBI Taxonomy" id="1381693"/>
    <lineage>
        <taxon>Eukaryota</taxon>
        <taxon>Sar</taxon>
        <taxon>Alveolata</taxon>
        <taxon>Dinophyceae</taxon>
        <taxon>Suessiales</taxon>
        <taxon>Symbiodiniaceae</taxon>
        <taxon>Durusdinium</taxon>
    </lineage>
</organism>
<sequence length="222" mass="24792">MLVIHVFFYILHVTSVWIIVLLLRKVFGVAMVKERHVQFKSVDDAWCSDWHWDSPEAPEGVNKERWVRFQEEVSLTVKNNGRRQAAYVFGGVVFAAFIVAAILTAIGCFFTLTEAATTAFVVALTTGSALCGCCGAYIFTFYCMNTCAFSKVEELCDSLTSEHAHCHIKVRLTDKKFGRQDFRKVIHIIEYNVSDAAAQDPEAQILGNETNQGNALNQPSNG</sequence>
<feature type="transmembrane region" description="Helical" evidence="1">
    <location>
        <begin position="6"/>
        <end position="23"/>
    </location>
</feature>
<keyword evidence="1" id="KW-0472">Membrane</keyword>
<gene>
    <name evidence="2" type="ORF">CCMP2556_LOCUS3930</name>
</gene>
<evidence type="ECO:0000313" key="2">
    <source>
        <dbReference type="EMBL" id="CAK8995170.1"/>
    </source>
</evidence>
<accession>A0ABP0HY71</accession>
<feature type="transmembrane region" description="Helical" evidence="1">
    <location>
        <begin position="85"/>
        <end position="112"/>
    </location>
</feature>
<evidence type="ECO:0000256" key="1">
    <source>
        <dbReference type="SAM" id="Phobius"/>
    </source>
</evidence>
<protein>
    <recommendedName>
        <fullName evidence="4">Candidate inclusion membrane protein</fullName>
    </recommendedName>
</protein>
<reference evidence="2 3" key="1">
    <citation type="submission" date="2024-02" db="EMBL/GenBank/DDBJ databases">
        <authorList>
            <person name="Chen Y."/>
            <person name="Shah S."/>
            <person name="Dougan E. K."/>
            <person name="Thang M."/>
            <person name="Chan C."/>
        </authorList>
    </citation>
    <scope>NUCLEOTIDE SEQUENCE [LARGE SCALE GENOMIC DNA]</scope>
</reference>
<keyword evidence="1" id="KW-1133">Transmembrane helix</keyword>
<evidence type="ECO:0008006" key="4">
    <source>
        <dbReference type="Google" id="ProtNLM"/>
    </source>
</evidence>
<comment type="caution">
    <text evidence="2">The sequence shown here is derived from an EMBL/GenBank/DDBJ whole genome shotgun (WGS) entry which is preliminary data.</text>
</comment>
<keyword evidence="3" id="KW-1185">Reference proteome</keyword>
<name>A0ABP0HY71_9DINO</name>
<dbReference type="Proteomes" id="UP001642484">
    <property type="component" value="Unassembled WGS sequence"/>
</dbReference>
<evidence type="ECO:0000313" key="3">
    <source>
        <dbReference type="Proteomes" id="UP001642484"/>
    </source>
</evidence>
<proteinExistence type="predicted"/>
<feature type="transmembrane region" description="Helical" evidence="1">
    <location>
        <begin position="118"/>
        <end position="142"/>
    </location>
</feature>